<dbReference type="EMBL" id="CAJVCH010271451">
    <property type="protein sequence ID" value="CAG7734551.1"/>
    <property type="molecule type" value="Genomic_DNA"/>
</dbReference>
<proteinExistence type="predicted"/>
<reference evidence="2" key="1">
    <citation type="submission" date="2021-06" db="EMBL/GenBank/DDBJ databases">
        <authorList>
            <person name="Hodson N. C."/>
            <person name="Mongue J. A."/>
            <person name="Jaron S. K."/>
        </authorList>
    </citation>
    <scope>NUCLEOTIDE SEQUENCE</scope>
</reference>
<dbReference type="EMBL" id="CAJVCH010253767">
    <property type="protein sequence ID" value="CAG7733694.1"/>
    <property type="molecule type" value="Genomic_DNA"/>
</dbReference>
<protein>
    <submittedName>
        <fullName evidence="2">Uncharacterized protein</fullName>
    </submittedName>
</protein>
<evidence type="ECO:0000313" key="4">
    <source>
        <dbReference type="Proteomes" id="UP000708208"/>
    </source>
</evidence>
<keyword evidence="4" id="KW-1185">Reference proteome</keyword>
<dbReference type="AlphaFoldDB" id="A0A8J2K8I5"/>
<accession>A0A8J2K8I5</accession>
<comment type="caution">
    <text evidence="2">The sequence shown here is derived from an EMBL/GenBank/DDBJ whole genome shotgun (WGS) entry which is preliminary data.</text>
</comment>
<evidence type="ECO:0000256" key="1">
    <source>
        <dbReference type="SAM" id="MobiDB-lite"/>
    </source>
</evidence>
<feature type="non-terminal residue" evidence="2">
    <location>
        <position position="1"/>
    </location>
</feature>
<name>A0A8J2K8I5_9HEXA</name>
<sequence length="24" mass="2528">SGGNPKAVNLHPELDLSSQCFQEG</sequence>
<organism evidence="2 4">
    <name type="scientific">Allacma fusca</name>
    <dbReference type="NCBI Taxonomy" id="39272"/>
    <lineage>
        <taxon>Eukaryota</taxon>
        <taxon>Metazoa</taxon>
        <taxon>Ecdysozoa</taxon>
        <taxon>Arthropoda</taxon>
        <taxon>Hexapoda</taxon>
        <taxon>Collembola</taxon>
        <taxon>Symphypleona</taxon>
        <taxon>Sminthuridae</taxon>
        <taxon>Allacma</taxon>
    </lineage>
</organism>
<feature type="non-terminal residue" evidence="2">
    <location>
        <position position="24"/>
    </location>
</feature>
<evidence type="ECO:0000313" key="2">
    <source>
        <dbReference type="EMBL" id="CAG7733694.1"/>
    </source>
</evidence>
<evidence type="ECO:0000313" key="3">
    <source>
        <dbReference type="EMBL" id="CAG7734551.1"/>
    </source>
</evidence>
<dbReference type="Proteomes" id="UP000708208">
    <property type="component" value="Unassembled WGS sequence"/>
</dbReference>
<gene>
    <name evidence="2" type="ORF">AFUS01_LOCUS22120</name>
    <name evidence="3" type="ORF">AFUS01_LOCUS22935</name>
</gene>
<feature type="region of interest" description="Disordered" evidence="1">
    <location>
        <begin position="1"/>
        <end position="24"/>
    </location>
</feature>